<dbReference type="InterPro" id="IPR037066">
    <property type="entry name" value="Plug_dom_sf"/>
</dbReference>
<evidence type="ECO:0000259" key="14">
    <source>
        <dbReference type="Pfam" id="PF07715"/>
    </source>
</evidence>
<organism evidence="15 16">
    <name type="scientific">Pseudomonas bijieensis</name>
    <dbReference type="NCBI Taxonomy" id="2681983"/>
    <lineage>
        <taxon>Bacteria</taxon>
        <taxon>Pseudomonadati</taxon>
        <taxon>Pseudomonadota</taxon>
        <taxon>Gammaproteobacteria</taxon>
        <taxon>Pseudomonadales</taxon>
        <taxon>Pseudomonadaceae</taxon>
        <taxon>Pseudomonas</taxon>
    </lineage>
</organism>
<reference evidence="15 16" key="1">
    <citation type="submission" date="2020-02" db="EMBL/GenBank/DDBJ databases">
        <authorList>
            <person name="Liang J."/>
        </authorList>
    </citation>
    <scope>NUCLEOTIDE SEQUENCE [LARGE SCALE GENOMIC DNA]</scope>
    <source>
        <strain evidence="15 16">L22-9</strain>
    </source>
</reference>
<evidence type="ECO:0000313" key="15">
    <source>
        <dbReference type="EMBL" id="QKS81706.1"/>
    </source>
</evidence>
<keyword evidence="8 15" id="KW-0675">Receptor</keyword>
<dbReference type="CDD" id="cd01347">
    <property type="entry name" value="ligand_gated_channel"/>
    <property type="match status" value="1"/>
</dbReference>
<comment type="similarity">
    <text evidence="2 10 11">Belongs to the TonB-dependent receptor family.</text>
</comment>
<dbReference type="Gene3D" id="2.40.170.20">
    <property type="entry name" value="TonB-dependent receptor, beta-barrel domain"/>
    <property type="match status" value="1"/>
</dbReference>
<evidence type="ECO:0000256" key="10">
    <source>
        <dbReference type="PROSITE-ProRule" id="PRU01360"/>
    </source>
</evidence>
<dbReference type="PROSITE" id="PS52016">
    <property type="entry name" value="TONB_DEPENDENT_REC_3"/>
    <property type="match status" value="1"/>
</dbReference>
<dbReference type="Proteomes" id="UP000509545">
    <property type="component" value="Chromosome"/>
</dbReference>
<evidence type="ECO:0000256" key="12">
    <source>
        <dbReference type="SAM" id="SignalP"/>
    </source>
</evidence>
<gene>
    <name evidence="15" type="ORF">GN234_06990</name>
</gene>
<evidence type="ECO:0000256" key="8">
    <source>
        <dbReference type="ARBA" id="ARBA00023170"/>
    </source>
</evidence>
<keyword evidence="6 11" id="KW-0798">TonB box</keyword>
<sequence length="729" mass="80019">MDMLYRTSREGVSAPRFTLNLLTLSLLLANTVHTAQAADTELPAVTVTGEDTSGYQVKSASVGGFDATPLLDAPASISVINETLINDQQARLLSEVLKNDASVGESYAPVGYYENFVVRGFSLNSASSYKINGRTITGEQNVGLENKQQVEVLKGLSGLQSGVTEPGGLVNYVTKRPTDVRSVTVATDDRGSGYLATDVGGFFGSEQQFGLRANVAHEDLHSYVEHTNGQRDFASLAFDWNISPDALLQLDAEYQTKEQRSAPGYQLLGGSSLPHHASPKKLLAHQSGSKPVTTDALNLNGSFEYRFSDTWKGNISAARSRVVIDDYSSFAWGCYGSASCAGAAVPNYFSPEGDYDIYDFRSPDDTRRNDEVQAVLNGVFDTGGLGHELSVGTSAFRRVVDKRDAINVMIGSANIDSEPADFARYDGPLNDSYRRLDSRQYGLFFNDRISFNEQWQTVLGGREVRLDEETFDSQGDTTRHTQRYVFLPQAALIYKPVQNLSLYTRYSKGLSLGGEAAWFTTNAYEILAPTVSRQIEAGIKYDWQRISLTAALYQIRQAYQYSRPNDDGTFTFTQQGEQKNTGLELSANGWASQRLQISASVAAIRARVSDSGTPAYEGHQAINVPTLRASLYGDYALPWVEGLALLGGVQYSGSKYANRQGEVETGAYAIFNVGSRYSTRIDGYDTVFRLTVDNLFDKRYWRDAGEYMGDGYLFQGAPLTARLSASINF</sequence>
<proteinExistence type="inferred from homology"/>
<dbReference type="InterPro" id="IPR010105">
    <property type="entry name" value="TonB_sidphr_rcpt"/>
</dbReference>
<feature type="signal peptide" evidence="12">
    <location>
        <begin position="1"/>
        <end position="37"/>
    </location>
</feature>
<dbReference type="Pfam" id="PF07715">
    <property type="entry name" value="Plug"/>
    <property type="match status" value="1"/>
</dbReference>
<dbReference type="InterPro" id="IPR012910">
    <property type="entry name" value="Plug_dom"/>
</dbReference>
<keyword evidence="7 10" id="KW-0472">Membrane</keyword>
<comment type="subcellular location">
    <subcellularLocation>
        <location evidence="1 10">Cell outer membrane</location>
        <topology evidence="1 10">Multi-pass membrane protein</topology>
    </subcellularLocation>
</comment>
<evidence type="ECO:0000256" key="7">
    <source>
        <dbReference type="ARBA" id="ARBA00023136"/>
    </source>
</evidence>
<dbReference type="AlphaFoldDB" id="A0A6N1CBR7"/>
<dbReference type="EMBL" id="CP048810">
    <property type="protein sequence ID" value="QKS81706.1"/>
    <property type="molecule type" value="Genomic_DNA"/>
</dbReference>
<dbReference type="GO" id="GO:0015344">
    <property type="term" value="F:siderophore uptake transmembrane transporter activity"/>
    <property type="evidence" value="ECO:0007669"/>
    <property type="project" value="TreeGrafter"/>
</dbReference>
<evidence type="ECO:0000259" key="13">
    <source>
        <dbReference type="Pfam" id="PF00593"/>
    </source>
</evidence>
<feature type="chain" id="PRO_5026713081" evidence="12">
    <location>
        <begin position="38"/>
        <end position="729"/>
    </location>
</feature>
<keyword evidence="5 10" id="KW-0812">Transmembrane</keyword>
<dbReference type="SUPFAM" id="SSF56935">
    <property type="entry name" value="Porins"/>
    <property type="match status" value="1"/>
</dbReference>
<evidence type="ECO:0000256" key="9">
    <source>
        <dbReference type="ARBA" id="ARBA00023237"/>
    </source>
</evidence>
<dbReference type="GO" id="GO:0038023">
    <property type="term" value="F:signaling receptor activity"/>
    <property type="evidence" value="ECO:0007669"/>
    <property type="project" value="InterPro"/>
</dbReference>
<keyword evidence="16" id="KW-1185">Reference proteome</keyword>
<name>A0A6N1CBR7_9PSED</name>
<dbReference type="Pfam" id="PF00593">
    <property type="entry name" value="TonB_dep_Rec_b-barrel"/>
    <property type="match status" value="1"/>
</dbReference>
<keyword evidence="4 10" id="KW-1134">Transmembrane beta strand</keyword>
<evidence type="ECO:0000256" key="11">
    <source>
        <dbReference type="RuleBase" id="RU003357"/>
    </source>
</evidence>
<dbReference type="PANTHER" id="PTHR32552">
    <property type="entry name" value="FERRICHROME IRON RECEPTOR-RELATED"/>
    <property type="match status" value="1"/>
</dbReference>
<accession>A0A6N1CBR7</accession>
<dbReference type="RefSeq" id="WP_176688159.1">
    <property type="nucleotide sequence ID" value="NZ_CP048810.1"/>
</dbReference>
<evidence type="ECO:0000256" key="2">
    <source>
        <dbReference type="ARBA" id="ARBA00009810"/>
    </source>
</evidence>
<feature type="domain" description="TonB-dependent receptor plug" evidence="14">
    <location>
        <begin position="70"/>
        <end position="168"/>
    </location>
</feature>
<protein>
    <submittedName>
        <fullName evidence="15">TonB-dependent siderophore receptor</fullName>
    </submittedName>
</protein>
<evidence type="ECO:0000256" key="5">
    <source>
        <dbReference type="ARBA" id="ARBA00022692"/>
    </source>
</evidence>
<dbReference type="GO" id="GO:0015891">
    <property type="term" value="P:siderophore transport"/>
    <property type="evidence" value="ECO:0007669"/>
    <property type="project" value="InterPro"/>
</dbReference>
<dbReference type="NCBIfam" id="TIGR01783">
    <property type="entry name" value="TonB-siderophor"/>
    <property type="match status" value="1"/>
</dbReference>
<keyword evidence="12" id="KW-0732">Signal</keyword>
<evidence type="ECO:0000256" key="3">
    <source>
        <dbReference type="ARBA" id="ARBA00022448"/>
    </source>
</evidence>
<evidence type="ECO:0000256" key="1">
    <source>
        <dbReference type="ARBA" id="ARBA00004571"/>
    </source>
</evidence>
<evidence type="ECO:0000313" key="16">
    <source>
        <dbReference type="Proteomes" id="UP000509545"/>
    </source>
</evidence>
<dbReference type="KEGG" id="pbz:GN234_06990"/>
<dbReference type="InterPro" id="IPR036942">
    <property type="entry name" value="Beta-barrel_TonB_sf"/>
</dbReference>
<dbReference type="InterPro" id="IPR000531">
    <property type="entry name" value="Beta-barrel_TonB"/>
</dbReference>
<evidence type="ECO:0000256" key="4">
    <source>
        <dbReference type="ARBA" id="ARBA00022452"/>
    </source>
</evidence>
<dbReference type="PANTHER" id="PTHR32552:SF83">
    <property type="entry name" value="BLR3904 PROTEIN"/>
    <property type="match status" value="1"/>
</dbReference>
<evidence type="ECO:0000256" key="6">
    <source>
        <dbReference type="ARBA" id="ARBA00023077"/>
    </source>
</evidence>
<feature type="domain" description="TonB-dependent receptor-like beta-barrel" evidence="13">
    <location>
        <begin position="240"/>
        <end position="695"/>
    </location>
</feature>
<keyword evidence="9 10" id="KW-0998">Cell outer membrane</keyword>
<keyword evidence="3 10" id="KW-0813">Transport</keyword>
<dbReference type="GO" id="GO:0009279">
    <property type="term" value="C:cell outer membrane"/>
    <property type="evidence" value="ECO:0007669"/>
    <property type="project" value="UniProtKB-SubCell"/>
</dbReference>
<dbReference type="Gene3D" id="2.170.130.10">
    <property type="entry name" value="TonB-dependent receptor, plug domain"/>
    <property type="match status" value="1"/>
</dbReference>
<dbReference type="InterPro" id="IPR039426">
    <property type="entry name" value="TonB-dep_rcpt-like"/>
</dbReference>